<proteinExistence type="predicted"/>
<evidence type="ECO:0000313" key="2">
    <source>
        <dbReference type="EMBL" id="KAJ8403590.1"/>
    </source>
</evidence>
<protein>
    <submittedName>
        <fullName evidence="2">Uncharacterized protein</fullName>
    </submittedName>
</protein>
<comment type="caution">
    <text evidence="2">The sequence shown here is derived from an EMBL/GenBank/DDBJ whole genome shotgun (WGS) entry which is preliminary data.</text>
</comment>
<sequence length="128" mass="14475">MRIKISRPHVNCFLDAKEFMMMTGTALAQYCPYVAPGQEPGHRRAPHTDQSGATPYKQPLQLARALRRQSRPSHATPPSVCRRWRGRSFGLLGTRAYRDEPRDSLGGNEWLRNNMVQIQNLLSSGADI</sequence>
<evidence type="ECO:0000313" key="3">
    <source>
        <dbReference type="Proteomes" id="UP001221898"/>
    </source>
</evidence>
<reference evidence="2" key="1">
    <citation type="journal article" date="2023" name="Science">
        <title>Genome structures resolve the early diversification of teleost fishes.</title>
        <authorList>
            <person name="Parey E."/>
            <person name="Louis A."/>
            <person name="Montfort J."/>
            <person name="Bouchez O."/>
            <person name="Roques C."/>
            <person name="Iampietro C."/>
            <person name="Lluch J."/>
            <person name="Castinel A."/>
            <person name="Donnadieu C."/>
            <person name="Desvignes T."/>
            <person name="Floi Bucao C."/>
            <person name="Jouanno E."/>
            <person name="Wen M."/>
            <person name="Mejri S."/>
            <person name="Dirks R."/>
            <person name="Jansen H."/>
            <person name="Henkel C."/>
            <person name="Chen W.J."/>
            <person name="Zahm M."/>
            <person name="Cabau C."/>
            <person name="Klopp C."/>
            <person name="Thompson A.W."/>
            <person name="Robinson-Rechavi M."/>
            <person name="Braasch I."/>
            <person name="Lecointre G."/>
            <person name="Bobe J."/>
            <person name="Postlethwait J.H."/>
            <person name="Berthelot C."/>
            <person name="Roest Crollius H."/>
            <person name="Guiguen Y."/>
        </authorList>
    </citation>
    <scope>NUCLEOTIDE SEQUENCE</scope>
    <source>
        <strain evidence="2">NC1722</strain>
    </source>
</reference>
<name>A0AAD7WNW0_9TELE</name>
<feature type="region of interest" description="Disordered" evidence="1">
    <location>
        <begin position="36"/>
        <end position="55"/>
    </location>
</feature>
<dbReference type="EMBL" id="JAINUG010000057">
    <property type="protein sequence ID" value="KAJ8403590.1"/>
    <property type="molecule type" value="Genomic_DNA"/>
</dbReference>
<organism evidence="2 3">
    <name type="scientific">Aldrovandia affinis</name>
    <dbReference type="NCBI Taxonomy" id="143900"/>
    <lineage>
        <taxon>Eukaryota</taxon>
        <taxon>Metazoa</taxon>
        <taxon>Chordata</taxon>
        <taxon>Craniata</taxon>
        <taxon>Vertebrata</taxon>
        <taxon>Euteleostomi</taxon>
        <taxon>Actinopterygii</taxon>
        <taxon>Neopterygii</taxon>
        <taxon>Teleostei</taxon>
        <taxon>Notacanthiformes</taxon>
        <taxon>Halosauridae</taxon>
        <taxon>Aldrovandia</taxon>
    </lineage>
</organism>
<dbReference type="AlphaFoldDB" id="A0AAD7WNW0"/>
<keyword evidence="3" id="KW-1185">Reference proteome</keyword>
<gene>
    <name evidence="2" type="ORF">AAFF_G00349160</name>
</gene>
<evidence type="ECO:0000256" key="1">
    <source>
        <dbReference type="SAM" id="MobiDB-lite"/>
    </source>
</evidence>
<dbReference type="Proteomes" id="UP001221898">
    <property type="component" value="Unassembled WGS sequence"/>
</dbReference>
<accession>A0AAD7WNW0</accession>